<evidence type="ECO:0000313" key="1">
    <source>
        <dbReference type="EMBL" id="BBX86275.1"/>
    </source>
</evidence>
<name>A0ABN5YWJ7_9MYCO</name>
<keyword evidence="2" id="KW-1185">Reference proteome</keyword>
<reference evidence="1 2" key="1">
    <citation type="journal article" date="2019" name="Emerg. Microbes Infect.">
        <title>Comprehensive subspecies identification of 175 nontuberculous mycobacteria species based on 7547 genomic profiles.</title>
        <authorList>
            <person name="Matsumoto Y."/>
            <person name="Kinjo T."/>
            <person name="Motooka D."/>
            <person name="Nabeya D."/>
            <person name="Jung N."/>
            <person name="Uechi K."/>
            <person name="Horii T."/>
            <person name="Iida T."/>
            <person name="Fujita J."/>
            <person name="Nakamura S."/>
        </authorList>
    </citation>
    <scope>NUCLEOTIDE SEQUENCE [LARGE SCALE GENOMIC DNA]</scope>
    <source>
        <strain evidence="1 2">JCM 15296</strain>
    </source>
</reference>
<sequence length="72" mass="7638">MVVRWDCRGLEGPAAGWLEDEAVVGRGVDAGGEAAGANDASDFVCIISQLLADVQQCVIRPKARLVRLAEIE</sequence>
<proteinExistence type="predicted"/>
<organism evidence="1 2">
    <name type="scientific">Mycolicibacterium aubagnense</name>
    <dbReference type="NCBI Taxonomy" id="319707"/>
    <lineage>
        <taxon>Bacteria</taxon>
        <taxon>Bacillati</taxon>
        <taxon>Actinomycetota</taxon>
        <taxon>Actinomycetes</taxon>
        <taxon>Mycobacteriales</taxon>
        <taxon>Mycobacteriaceae</taxon>
        <taxon>Mycolicibacterium</taxon>
    </lineage>
</organism>
<dbReference type="EMBL" id="AP022577">
    <property type="protein sequence ID" value="BBX86275.1"/>
    <property type="molecule type" value="Genomic_DNA"/>
</dbReference>
<gene>
    <name evidence="1" type="ORF">MAUB_41480</name>
</gene>
<accession>A0ABN5YWJ7</accession>
<protein>
    <submittedName>
        <fullName evidence="1">Uncharacterized protein</fullName>
    </submittedName>
</protein>
<dbReference type="Proteomes" id="UP000465609">
    <property type="component" value="Chromosome"/>
</dbReference>
<evidence type="ECO:0000313" key="2">
    <source>
        <dbReference type="Proteomes" id="UP000465609"/>
    </source>
</evidence>